<gene>
    <name evidence="1" type="ORF">THAOC_04765</name>
</gene>
<evidence type="ECO:0000313" key="1">
    <source>
        <dbReference type="EMBL" id="EJK73596.1"/>
    </source>
</evidence>
<evidence type="ECO:0000313" key="2">
    <source>
        <dbReference type="Proteomes" id="UP000266841"/>
    </source>
</evidence>
<proteinExistence type="predicted"/>
<dbReference type="AlphaFoldDB" id="K0TIH8"/>
<keyword evidence="2" id="KW-1185">Reference proteome</keyword>
<protein>
    <submittedName>
        <fullName evidence="1">Uncharacterized protein</fullName>
    </submittedName>
</protein>
<comment type="caution">
    <text evidence="1">The sequence shown here is derived from an EMBL/GenBank/DDBJ whole genome shotgun (WGS) entry which is preliminary data.</text>
</comment>
<feature type="non-terminal residue" evidence="1">
    <location>
        <position position="156"/>
    </location>
</feature>
<reference evidence="1 2" key="1">
    <citation type="journal article" date="2012" name="Genome Biol.">
        <title>Genome and low-iron response of an oceanic diatom adapted to chronic iron limitation.</title>
        <authorList>
            <person name="Lommer M."/>
            <person name="Specht M."/>
            <person name="Roy A.S."/>
            <person name="Kraemer L."/>
            <person name="Andreson R."/>
            <person name="Gutowska M.A."/>
            <person name="Wolf J."/>
            <person name="Bergner S.V."/>
            <person name="Schilhabel M.B."/>
            <person name="Klostermeier U.C."/>
            <person name="Beiko R.G."/>
            <person name="Rosenstiel P."/>
            <person name="Hippler M."/>
            <person name="Laroche J."/>
        </authorList>
    </citation>
    <scope>NUCLEOTIDE SEQUENCE [LARGE SCALE GENOMIC DNA]</scope>
    <source>
        <strain evidence="1 2">CCMP1005</strain>
    </source>
</reference>
<sequence length="156" mass="17479">MHDGGGGDNNTYDYRKEDRHYIECPAGVECPPRAANNNVEAMAGSSPMRRIVSCALLILLPLRSVECFSSTAVRSGRSAALSQPTLKTRDVRSPEFNNRNVRTALASTPEEEERLVEEARLKVFSDRRRTIRWVLKNAESTKNYRIAKRSGTRVGP</sequence>
<name>K0TIH8_THAOC</name>
<organism evidence="1 2">
    <name type="scientific">Thalassiosira oceanica</name>
    <name type="common">Marine diatom</name>
    <dbReference type="NCBI Taxonomy" id="159749"/>
    <lineage>
        <taxon>Eukaryota</taxon>
        <taxon>Sar</taxon>
        <taxon>Stramenopiles</taxon>
        <taxon>Ochrophyta</taxon>
        <taxon>Bacillariophyta</taxon>
        <taxon>Coscinodiscophyceae</taxon>
        <taxon>Thalassiosirophycidae</taxon>
        <taxon>Thalassiosirales</taxon>
        <taxon>Thalassiosiraceae</taxon>
        <taxon>Thalassiosira</taxon>
    </lineage>
</organism>
<dbReference type="EMBL" id="AGNL01004365">
    <property type="protein sequence ID" value="EJK73596.1"/>
    <property type="molecule type" value="Genomic_DNA"/>
</dbReference>
<accession>K0TIH8</accession>
<dbReference type="Proteomes" id="UP000266841">
    <property type="component" value="Unassembled WGS sequence"/>
</dbReference>